<dbReference type="AlphaFoldDB" id="A0A2P4UI76"/>
<evidence type="ECO:0000313" key="3">
    <source>
        <dbReference type="Proteomes" id="UP000242367"/>
    </source>
</evidence>
<dbReference type="Pfam" id="PF05685">
    <property type="entry name" value="Uma2"/>
    <property type="match status" value="1"/>
</dbReference>
<comment type="caution">
    <text evidence="2">The sequence shown here is derived from an EMBL/GenBank/DDBJ whole genome shotgun (WGS) entry which is preliminary data.</text>
</comment>
<accession>A0A2P4UI76</accession>
<dbReference type="InterPro" id="IPR011335">
    <property type="entry name" value="Restrct_endonuc-II-like"/>
</dbReference>
<proteinExistence type="predicted"/>
<gene>
    <name evidence="2" type="ORF">BTM25_33850</name>
</gene>
<name>A0A2P4UI76_9ACTN</name>
<dbReference type="InterPro" id="IPR012296">
    <property type="entry name" value="Nuclease_put_TT1808"/>
</dbReference>
<sequence>MTKVKIQEYEATLPDSLHKLWVSGELHDILHLPDEGPRVEIIGGEIVVSPAAALRHNFIVGRIAETLRRAKDHRDEFPWTTDQNTGLTIGEALEEYIPDLVVLDEEVLDTANETGENILTPDQIELVVEVTSQRNAKNDRPRPSGSRTKSKWVSYARAGIPYYLLIDRDPKIARTILYSVPDGGVGAYLHSEEWEFGKTIHLPEPFDIDIDTSKWTTW</sequence>
<feature type="domain" description="Putative restriction endonuclease" evidence="1">
    <location>
        <begin position="28"/>
        <end position="206"/>
    </location>
</feature>
<dbReference type="SUPFAM" id="SSF52980">
    <property type="entry name" value="Restriction endonuclease-like"/>
    <property type="match status" value="1"/>
</dbReference>
<dbReference type="Proteomes" id="UP000242367">
    <property type="component" value="Unassembled WGS sequence"/>
</dbReference>
<dbReference type="Gene3D" id="3.90.1570.10">
    <property type="entry name" value="tt1808, chain A"/>
    <property type="match status" value="1"/>
</dbReference>
<dbReference type="PANTHER" id="PTHR35400">
    <property type="entry name" value="SLR1083 PROTEIN"/>
    <property type="match status" value="1"/>
</dbReference>
<dbReference type="PANTHER" id="PTHR35400:SF3">
    <property type="entry name" value="SLL1072 PROTEIN"/>
    <property type="match status" value="1"/>
</dbReference>
<dbReference type="EMBL" id="MTBP01000002">
    <property type="protein sequence ID" value="POM24750.1"/>
    <property type="molecule type" value="Genomic_DNA"/>
</dbReference>
<keyword evidence="3" id="KW-1185">Reference proteome</keyword>
<evidence type="ECO:0000259" key="1">
    <source>
        <dbReference type="Pfam" id="PF05685"/>
    </source>
</evidence>
<dbReference type="InterPro" id="IPR008538">
    <property type="entry name" value="Uma2"/>
</dbReference>
<organism evidence="2 3">
    <name type="scientific">Actinomadura rubteroloni</name>
    <dbReference type="NCBI Taxonomy" id="1926885"/>
    <lineage>
        <taxon>Bacteria</taxon>
        <taxon>Bacillati</taxon>
        <taxon>Actinomycetota</taxon>
        <taxon>Actinomycetes</taxon>
        <taxon>Streptosporangiales</taxon>
        <taxon>Thermomonosporaceae</taxon>
        <taxon>Actinomadura</taxon>
    </lineage>
</organism>
<evidence type="ECO:0000313" key="2">
    <source>
        <dbReference type="EMBL" id="POM24750.1"/>
    </source>
</evidence>
<protein>
    <recommendedName>
        <fullName evidence="1">Putative restriction endonuclease domain-containing protein</fullName>
    </recommendedName>
</protein>
<reference evidence="2 3" key="1">
    <citation type="journal article" date="2017" name="Chemistry">
        <title>Isolation, Biosynthesis and Chemical Modifications of Rubterolones A-F: Rare Tropolone Alkaloids from Actinomadura sp. 5-2.</title>
        <authorList>
            <person name="Guo H."/>
            <person name="Benndorf R."/>
            <person name="Leichnitz D."/>
            <person name="Klassen J.L."/>
            <person name="Vollmers J."/>
            <person name="Gorls H."/>
            <person name="Steinacker M."/>
            <person name="Weigel C."/>
            <person name="Dahse H.M."/>
            <person name="Kaster A.K."/>
            <person name="de Beer Z.W."/>
            <person name="Poulsen M."/>
            <person name="Beemelmanns C."/>
        </authorList>
    </citation>
    <scope>NUCLEOTIDE SEQUENCE [LARGE SCALE GENOMIC DNA]</scope>
    <source>
        <strain evidence="2 3">5-2</strain>
    </source>
</reference>
<dbReference type="CDD" id="cd06260">
    <property type="entry name" value="DUF820-like"/>
    <property type="match status" value="1"/>
</dbReference>